<dbReference type="InterPro" id="IPR019791">
    <property type="entry name" value="Haem_peroxidase_animal"/>
</dbReference>
<keyword evidence="9" id="KW-1015">Disulfide bond</keyword>
<protein>
    <submittedName>
        <fullName evidence="12">CSON015496 protein</fullName>
    </submittedName>
</protein>
<keyword evidence="3" id="KW-0575">Peroxidase</keyword>
<keyword evidence="8 10" id="KW-0408">Iron</keyword>
<keyword evidence="4 10" id="KW-0349">Heme</keyword>
<evidence type="ECO:0000256" key="9">
    <source>
        <dbReference type="ARBA" id="ARBA00023157"/>
    </source>
</evidence>
<keyword evidence="7" id="KW-0560">Oxidoreductase</keyword>
<dbReference type="SUPFAM" id="SSF48113">
    <property type="entry name" value="Heme-dependent peroxidases"/>
    <property type="match status" value="1"/>
</dbReference>
<dbReference type="FunFam" id="1.10.640.10:FF:000003">
    <property type="entry name" value="chorion peroxidase"/>
    <property type="match status" value="1"/>
</dbReference>
<evidence type="ECO:0000256" key="11">
    <source>
        <dbReference type="SAM" id="Phobius"/>
    </source>
</evidence>
<feature type="binding site" description="axial binding residue" evidence="10">
    <location>
        <position position="557"/>
    </location>
    <ligand>
        <name>heme b</name>
        <dbReference type="ChEBI" id="CHEBI:60344"/>
    </ligand>
    <ligandPart>
        <name>Fe</name>
        <dbReference type="ChEBI" id="CHEBI:18248"/>
    </ligandPart>
</feature>
<reference evidence="12" key="1">
    <citation type="submission" date="2018-07" db="EMBL/GenBank/DDBJ databases">
        <authorList>
            <person name="Quirk P.G."/>
            <person name="Krulwich T.A."/>
        </authorList>
    </citation>
    <scope>NUCLEOTIDE SEQUENCE</scope>
</reference>
<dbReference type="InterPro" id="IPR010255">
    <property type="entry name" value="Haem_peroxidase_sf"/>
</dbReference>
<evidence type="ECO:0000256" key="8">
    <source>
        <dbReference type="ARBA" id="ARBA00023004"/>
    </source>
</evidence>
<accession>A0A336M1I8</accession>
<dbReference type="Gene3D" id="1.10.640.10">
    <property type="entry name" value="Haem peroxidase domain superfamily, animal type"/>
    <property type="match status" value="1"/>
</dbReference>
<dbReference type="PROSITE" id="PS50292">
    <property type="entry name" value="PEROXIDASE_3"/>
    <property type="match status" value="1"/>
</dbReference>
<evidence type="ECO:0000313" key="12">
    <source>
        <dbReference type="EMBL" id="SSX19828.1"/>
    </source>
</evidence>
<dbReference type="InterPro" id="IPR037120">
    <property type="entry name" value="Haem_peroxidase_sf_animal"/>
</dbReference>
<dbReference type="PANTHER" id="PTHR11475">
    <property type="entry name" value="OXIDASE/PEROXIDASE"/>
    <property type="match status" value="1"/>
</dbReference>
<dbReference type="GO" id="GO:0046872">
    <property type="term" value="F:metal ion binding"/>
    <property type="evidence" value="ECO:0007669"/>
    <property type="project" value="UniProtKB-KW"/>
</dbReference>
<keyword evidence="6" id="KW-0732">Signal</keyword>
<evidence type="ECO:0000256" key="7">
    <source>
        <dbReference type="ARBA" id="ARBA00023002"/>
    </source>
</evidence>
<organism evidence="12">
    <name type="scientific">Culicoides sonorensis</name>
    <name type="common">Biting midge</name>
    <dbReference type="NCBI Taxonomy" id="179676"/>
    <lineage>
        <taxon>Eukaryota</taxon>
        <taxon>Metazoa</taxon>
        <taxon>Ecdysozoa</taxon>
        <taxon>Arthropoda</taxon>
        <taxon>Hexapoda</taxon>
        <taxon>Insecta</taxon>
        <taxon>Pterygota</taxon>
        <taxon>Neoptera</taxon>
        <taxon>Endopterygota</taxon>
        <taxon>Diptera</taxon>
        <taxon>Nematocera</taxon>
        <taxon>Chironomoidea</taxon>
        <taxon>Ceratopogonidae</taxon>
        <taxon>Ceratopogoninae</taxon>
        <taxon>Culicoides</taxon>
        <taxon>Monoculicoides</taxon>
    </lineage>
</organism>
<keyword evidence="11" id="KW-0472">Membrane</keyword>
<dbReference type="PANTHER" id="PTHR11475:SF141">
    <property type="entry name" value="CARDINAL"/>
    <property type="match status" value="1"/>
</dbReference>
<evidence type="ECO:0000256" key="5">
    <source>
        <dbReference type="ARBA" id="ARBA00022723"/>
    </source>
</evidence>
<dbReference type="CDD" id="cd09823">
    <property type="entry name" value="peroxinectin_like"/>
    <property type="match status" value="1"/>
</dbReference>
<dbReference type="GO" id="GO:0005576">
    <property type="term" value="C:extracellular region"/>
    <property type="evidence" value="ECO:0007669"/>
    <property type="project" value="UniProtKB-SubCell"/>
</dbReference>
<dbReference type="GO" id="GO:0004601">
    <property type="term" value="F:peroxidase activity"/>
    <property type="evidence" value="ECO:0007669"/>
    <property type="project" value="UniProtKB-KW"/>
</dbReference>
<dbReference type="VEuPathDB" id="VectorBase:CSON015496"/>
<gene>
    <name evidence="12" type="primary">CSON015496</name>
</gene>
<name>A0A336M1I8_CULSO</name>
<proteinExistence type="predicted"/>
<evidence type="ECO:0000256" key="10">
    <source>
        <dbReference type="PIRSR" id="PIRSR619791-2"/>
    </source>
</evidence>
<dbReference type="GO" id="GO:0006979">
    <property type="term" value="P:response to oxidative stress"/>
    <property type="evidence" value="ECO:0007669"/>
    <property type="project" value="InterPro"/>
</dbReference>
<keyword evidence="11" id="KW-1133">Transmembrane helix</keyword>
<evidence type="ECO:0000256" key="3">
    <source>
        <dbReference type="ARBA" id="ARBA00022559"/>
    </source>
</evidence>
<dbReference type="EMBL" id="UFQT01000098">
    <property type="protein sequence ID" value="SSX19828.1"/>
    <property type="molecule type" value="Genomic_DNA"/>
</dbReference>
<feature type="transmembrane region" description="Helical" evidence="11">
    <location>
        <begin position="47"/>
        <end position="70"/>
    </location>
</feature>
<keyword evidence="5 10" id="KW-0479">Metal-binding</keyword>
<evidence type="ECO:0000256" key="1">
    <source>
        <dbReference type="ARBA" id="ARBA00004613"/>
    </source>
</evidence>
<dbReference type="AlphaFoldDB" id="A0A336M1I8"/>
<comment type="subcellular location">
    <subcellularLocation>
        <location evidence="1">Secreted</location>
    </subcellularLocation>
</comment>
<evidence type="ECO:0000256" key="4">
    <source>
        <dbReference type="ARBA" id="ARBA00022617"/>
    </source>
</evidence>
<keyword evidence="11" id="KW-0812">Transmembrane</keyword>
<sequence>MERFKLKNEVMADERTPLAQGAPSYIVSSEELPYSTPRNTKIKQFQCCICTSLLSAFVCALVIAICYSVANPNSFPLANFTNFEELNDTDFNSTGIDTSVLLALIDLPLEDEPEVPWNGPNVTQTAKDTAIKDGKIALGDKEVLEESLQPPPVLSPTFKHQKAVSTTLLARELSKSGYIEDHATRSLVKKFSKGQKRKSQKRWSIGRGPEISLDLTPSLNSSVCDFNARYRTANGTCNNKLNPNTFGVAFRPFRRAINPDYADGISAPRCDKNGKPLASARQVSLEIHRPSYQTDPHFTVMLAVWGQFLDHDITATALSQGQNGEPIECCDVKDTNKIHPECFPVPIDSEDPFFQQYNVTCMNFVRSAPAPTGHFGHREQLNQATAFIDGSVVYGSTEEKQLSLRAMQGGKLRMLVIDNNRELLPVSKDPNDGCNQDKENAKGRYCFDSGDTRSNENLHLTSMHLIWARHHNYIADNLAKLNPHWDDERIFQEARKILGAQMQHITYNEFLSVVLGKQSSEKFGILSQPSIETDTYNASVDPSIANHFASAAFRFAHTLLPRLFLITKDTTSPEGVAMHRMLFNPYSLYKKGGLDSAMDSAMNTPLEKADPYFNDELKGKLFQKPDDSMSSAKKALKPCGLDLVSLNIQRGRDHGLPSYPEFRKYCKLPSVDTWEEMSKAVDPASLRRMMDIYREPENVDAYTGGLSEPPMNGGILGPLFTCLIADQFVRLKQGDSFWYERKIGPQRFSRSQLNQIYSTLLSSVICRNSDQVTFTQRYVMKRSGRTNLLEDCRSLDTFDFTPWKEDQYSQGRGYYTVETSNDQSKVMVMQGTTNMSSVITEKESNTLPQTTATTFNNLTTTEIPSTTTVKSENTTILI</sequence>
<dbReference type="GO" id="GO:0022412">
    <property type="term" value="P:cellular process involved in reproduction in multicellular organism"/>
    <property type="evidence" value="ECO:0007669"/>
    <property type="project" value="UniProtKB-ARBA"/>
</dbReference>
<dbReference type="PRINTS" id="PR00457">
    <property type="entry name" value="ANPEROXIDASE"/>
</dbReference>
<dbReference type="OMA" id="WARHHNY"/>
<keyword evidence="2" id="KW-0964">Secreted</keyword>
<evidence type="ECO:0000256" key="2">
    <source>
        <dbReference type="ARBA" id="ARBA00022525"/>
    </source>
</evidence>
<evidence type="ECO:0000256" key="6">
    <source>
        <dbReference type="ARBA" id="ARBA00022729"/>
    </source>
</evidence>
<dbReference type="GO" id="GO:0020037">
    <property type="term" value="F:heme binding"/>
    <property type="evidence" value="ECO:0007669"/>
    <property type="project" value="InterPro"/>
</dbReference>
<dbReference type="Pfam" id="PF03098">
    <property type="entry name" value="An_peroxidase"/>
    <property type="match status" value="1"/>
</dbReference>